<proteinExistence type="predicted"/>
<dbReference type="EMBL" id="QQNB01000007">
    <property type="protein sequence ID" value="RDE04151.1"/>
    <property type="molecule type" value="Genomic_DNA"/>
</dbReference>
<organism evidence="1 2">
    <name type="scientific">Sphingomonas aracearum</name>
    <dbReference type="NCBI Taxonomy" id="2283317"/>
    <lineage>
        <taxon>Bacteria</taxon>
        <taxon>Pseudomonadati</taxon>
        <taxon>Pseudomonadota</taxon>
        <taxon>Alphaproteobacteria</taxon>
        <taxon>Sphingomonadales</taxon>
        <taxon>Sphingomonadaceae</taxon>
        <taxon>Sphingomonas</taxon>
    </lineage>
</organism>
<dbReference type="AlphaFoldDB" id="A0A369VWH1"/>
<evidence type="ECO:0000313" key="1">
    <source>
        <dbReference type="EMBL" id="RDE04151.1"/>
    </source>
</evidence>
<accession>A0A369VWH1</accession>
<reference evidence="1 2" key="1">
    <citation type="submission" date="2018-07" db="EMBL/GenBank/DDBJ databases">
        <title>a novel species of Sphingomonas isolated from the rhizosphere soil of Araceae plant.</title>
        <authorList>
            <person name="Zhiyong W."/>
            <person name="Qinglan Z."/>
            <person name="Zhiwei F."/>
            <person name="Ding X."/>
            <person name="Gejiao W."/>
            <person name="Shixue Z."/>
        </authorList>
    </citation>
    <scope>NUCLEOTIDE SEQUENCE [LARGE SCALE GENOMIC DNA]</scope>
    <source>
        <strain evidence="1 2">WZY 27</strain>
    </source>
</reference>
<protein>
    <submittedName>
        <fullName evidence="1">Uncharacterized protein</fullName>
    </submittedName>
</protein>
<comment type="caution">
    <text evidence="1">The sequence shown here is derived from an EMBL/GenBank/DDBJ whole genome shotgun (WGS) entry which is preliminary data.</text>
</comment>
<name>A0A369VWH1_9SPHN</name>
<gene>
    <name evidence="1" type="ORF">DVW87_17525</name>
</gene>
<dbReference type="RefSeq" id="WP_114689061.1">
    <property type="nucleotide sequence ID" value="NZ_QQNB01000007.1"/>
</dbReference>
<evidence type="ECO:0000313" key="2">
    <source>
        <dbReference type="Proteomes" id="UP000253918"/>
    </source>
</evidence>
<keyword evidence="2" id="KW-1185">Reference proteome</keyword>
<sequence>MLLSLPNRVGTIFRRIRLLLGSRTNPAGFLFQGIRPLIGFAANGVRLVLGGVRTCFDRLVQTVSGTILGFTRPLRRPFLDRILARYDTCVGVGLLAGILAGAVTGPHERDQCQPDELEA</sequence>
<dbReference type="Proteomes" id="UP000253918">
    <property type="component" value="Unassembled WGS sequence"/>
</dbReference>